<dbReference type="SUPFAM" id="SSF52743">
    <property type="entry name" value="Subtilisin-like"/>
    <property type="match status" value="1"/>
</dbReference>
<evidence type="ECO:0000313" key="7">
    <source>
        <dbReference type="Proteomes" id="UP001055039"/>
    </source>
</evidence>
<feature type="coiled-coil region" evidence="4">
    <location>
        <begin position="33"/>
        <end position="60"/>
    </location>
</feature>
<reference evidence="6" key="2">
    <citation type="submission" date="2021-08" db="EMBL/GenBank/DDBJ databases">
        <authorList>
            <person name="Tani A."/>
            <person name="Ola A."/>
            <person name="Ogura Y."/>
            <person name="Katsura K."/>
            <person name="Hayashi T."/>
        </authorList>
    </citation>
    <scope>NUCLEOTIDE SEQUENCE</scope>
    <source>
        <strain evidence="6">NBRC 15686</strain>
    </source>
</reference>
<sequence>MPRYRHIHIRGLGEAPLKFQGKGGGTTKRPSAVTNREAHAQALRADLESLREELKAVRQLQTAIGVERKNSGLPMTAEGRSGEALVLGTMRSTTPGVKLLAVRRQDPPMDAKFENGARQDQATFFINAKSLDSLLKALDKYEAWTDGAVGPEEATADDDEQGGSDNRPQRFWLFESAEQFRLATIEDLWADAAQRLPEEGLVAEWEVWLRRGFEQLFIDEVVRREILMSGEPTEFLETVLVNVIATREQISELVRITTAVVELRGASNFAADVLDLVPEGRLDLVGDVASRLRPPPATAPRTTILDTGVNRNHSLLASALPRQRCHSIETDWGTGDHDGHGTKSAGIALFGENLERYLQEGADGDPIELTTALESVAVIAPSGAARVPARDAITRAVARVEQAPHPRVYCLAGTAVGEEDNGRQTSTSAALDKLAWNDGESTRLFCVAAGNVPTSPETPYQHAQYEGRNLDHRIQPPGQGINALTVGANTDKTAEGLRLVAPRGDLSPTARTAQGWSRRYAFKPDIVMEGGNHEKDPDGLSSRYSHSLMVLTTNRNLPQHPLGLTCETSAATANAAGLATRLLARYPRYRMETLRGLMIHSAEWTPAMQELHAFGLKQGDTEQMAWSRVLSCYGWGVPNETRLFSSASNVLTLVIEDELTPYKRVESRMALNEMKYFKLPWPKEALASLRNEEVEMRCTLSYFADPDPLADSRDRRERYASHALRFDLKRAGESDERAQLRVNELAEVDVDDIPSGATLDHGWIVGFQRRRLGSVHHDIWKGRAHQLAERDGISIFPVKGWWSDRARGGYENKSVRFSLVVSIRTRPSSLQLDLVTEAVAKVPAGLLVEALATTDY</sequence>
<dbReference type="Proteomes" id="UP001055039">
    <property type="component" value="Unassembled WGS sequence"/>
</dbReference>
<evidence type="ECO:0000313" key="6">
    <source>
        <dbReference type="EMBL" id="GJE67147.1"/>
    </source>
</evidence>
<feature type="domain" description="Peptidase S8/S53" evidence="5">
    <location>
        <begin position="304"/>
        <end position="636"/>
    </location>
</feature>
<evidence type="ECO:0000259" key="5">
    <source>
        <dbReference type="Pfam" id="PF00082"/>
    </source>
</evidence>
<organism evidence="6 7">
    <name type="scientific">Methylorubrum aminovorans</name>
    <dbReference type="NCBI Taxonomy" id="269069"/>
    <lineage>
        <taxon>Bacteria</taxon>
        <taxon>Pseudomonadati</taxon>
        <taxon>Pseudomonadota</taxon>
        <taxon>Alphaproteobacteria</taxon>
        <taxon>Hyphomicrobiales</taxon>
        <taxon>Methylobacteriaceae</taxon>
        <taxon>Methylorubrum</taxon>
    </lineage>
</organism>
<proteinExistence type="predicted"/>
<evidence type="ECO:0000256" key="2">
    <source>
        <dbReference type="ARBA" id="ARBA00022801"/>
    </source>
</evidence>
<comment type="caution">
    <text evidence="6">The sequence shown here is derived from an EMBL/GenBank/DDBJ whole genome shotgun (WGS) entry which is preliminary data.</text>
</comment>
<dbReference type="InterPro" id="IPR036852">
    <property type="entry name" value="Peptidase_S8/S53_dom_sf"/>
</dbReference>
<evidence type="ECO:0000256" key="1">
    <source>
        <dbReference type="ARBA" id="ARBA00022670"/>
    </source>
</evidence>
<dbReference type="EMBL" id="BPRC01000022">
    <property type="protein sequence ID" value="GJE67147.1"/>
    <property type="molecule type" value="Genomic_DNA"/>
</dbReference>
<dbReference type="InterPro" id="IPR015500">
    <property type="entry name" value="Peptidase_S8_subtilisin-rel"/>
</dbReference>
<dbReference type="InterPro" id="IPR034074">
    <property type="entry name" value="Y4bN_pept_dom"/>
</dbReference>
<keyword evidence="7" id="KW-1185">Reference proteome</keyword>
<dbReference type="PRINTS" id="PR00723">
    <property type="entry name" value="SUBTILISIN"/>
</dbReference>
<evidence type="ECO:0000256" key="4">
    <source>
        <dbReference type="SAM" id="Coils"/>
    </source>
</evidence>
<keyword evidence="3" id="KW-0720">Serine protease</keyword>
<protein>
    <recommendedName>
        <fullName evidence="5">Peptidase S8/S53 domain-containing protein</fullName>
    </recommendedName>
</protein>
<keyword evidence="1" id="KW-0645">Protease</keyword>
<name>A0ABQ4ULD8_9HYPH</name>
<dbReference type="Pfam" id="PF00082">
    <property type="entry name" value="Peptidase_S8"/>
    <property type="match status" value="1"/>
</dbReference>
<accession>A0ABQ4ULD8</accession>
<dbReference type="RefSeq" id="WP_238227569.1">
    <property type="nucleotide sequence ID" value="NZ_BAAADH010000094.1"/>
</dbReference>
<gene>
    <name evidence="6" type="ORF">LNAOJCKE_4373</name>
</gene>
<evidence type="ECO:0000256" key="3">
    <source>
        <dbReference type="ARBA" id="ARBA00022825"/>
    </source>
</evidence>
<reference evidence="6" key="1">
    <citation type="journal article" date="2021" name="Front. Microbiol.">
        <title>Comprehensive Comparative Genomics and Phenotyping of Methylobacterium Species.</title>
        <authorList>
            <person name="Alessa O."/>
            <person name="Ogura Y."/>
            <person name="Fujitani Y."/>
            <person name="Takami H."/>
            <person name="Hayashi T."/>
            <person name="Sahin N."/>
            <person name="Tani A."/>
        </authorList>
    </citation>
    <scope>NUCLEOTIDE SEQUENCE</scope>
    <source>
        <strain evidence="6">NBRC 15686</strain>
    </source>
</reference>
<dbReference type="Gene3D" id="3.40.50.200">
    <property type="entry name" value="Peptidase S8/S53 domain"/>
    <property type="match status" value="1"/>
</dbReference>
<dbReference type="InterPro" id="IPR000209">
    <property type="entry name" value="Peptidase_S8/S53_dom"/>
</dbReference>
<dbReference type="CDD" id="cd04847">
    <property type="entry name" value="Peptidases_S8_Subtilisin_like_2"/>
    <property type="match status" value="1"/>
</dbReference>
<keyword evidence="2" id="KW-0378">Hydrolase</keyword>
<keyword evidence="4" id="KW-0175">Coiled coil</keyword>